<reference evidence="2 3" key="1">
    <citation type="submission" date="2019-02" db="EMBL/GenBank/DDBJ databases">
        <title>Deep-cultivation of Planctomycetes and their phenomic and genomic characterization uncovers novel biology.</title>
        <authorList>
            <person name="Wiegand S."/>
            <person name="Jogler M."/>
            <person name="Boedeker C."/>
            <person name="Pinto D."/>
            <person name="Vollmers J."/>
            <person name="Rivas-Marin E."/>
            <person name="Kohn T."/>
            <person name="Peeters S.H."/>
            <person name="Heuer A."/>
            <person name="Rast P."/>
            <person name="Oberbeckmann S."/>
            <person name="Bunk B."/>
            <person name="Jeske O."/>
            <person name="Meyerdierks A."/>
            <person name="Storesund J.E."/>
            <person name="Kallscheuer N."/>
            <person name="Luecker S."/>
            <person name="Lage O.M."/>
            <person name="Pohl T."/>
            <person name="Merkel B.J."/>
            <person name="Hornburger P."/>
            <person name="Mueller R.-W."/>
            <person name="Bruemmer F."/>
            <person name="Labrenz M."/>
            <person name="Spormann A.M."/>
            <person name="Op den Camp H."/>
            <person name="Overmann J."/>
            <person name="Amann R."/>
            <person name="Jetten M.S.M."/>
            <person name="Mascher T."/>
            <person name="Medema M.H."/>
            <person name="Devos D.P."/>
            <person name="Kaster A.-K."/>
            <person name="Ovreas L."/>
            <person name="Rohde M."/>
            <person name="Galperin M.Y."/>
            <person name="Jogler C."/>
        </authorList>
    </citation>
    <scope>NUCLEOTIDE SEQUENCE [LARGE SCALE GENOMIC DNA]</scope>
    <source>
        <strain evidence="2 3">Poly30</strain>
    </source>
</reference>
<dbReference type="EMBL" id="CP036434">
    <property type="protein sequence ID" value="QDV05215.1"/>
    <property type="molecule type" value="Genomic_DNA"/>
</dbReference>
<feature type="region of interest" description="Disordered" evidence="1">
    <location>
        <begin position="374"/>
        <end position="420"/>
    </location>
</feature>
<evidence type="ECO:0000256" key="1">
    <source>
        <dbReference type="SAM" id="MobiDB-lite"/>
    </source>
</evidence>
<dbReference type="RefSeq" id="WP_145194632.1">
    <property type="nucleotide sequence ID" value="NZ_CP036434.1"/>
</dbReference>
<proteinExistence type="predicted"/>
<sequence>MPLLTFALTLATGLLLPSDSDPAERRVPLIAKAGWDASLVLDRGALGIWTVKAFPVFEQYRGPQVVGLDDAGRCWMMVSYSGKWTPFPTVDDGAWLGALDHGDVDPRVPGPELYTGGKKGNLYQIRTYPNAATDHRLIATFPGLELHTVAAVEIDPASPGEELLAFTNPGGLFLVTSTGEHGAFETNELERFPGRIRDALVLPAAAGSTRERLATVSRTGELAILDFGPEGHTWTTLHQSPVGKGRIALAPGSEPGRTVLYSAQDDGVILRHAEARGGWMTTPIHYGHEGPRGLAAGHFDEDESREQVAIFGYSGRVELLTKGDERWEAETIFEDKDRGHWLNAIEIDDRNSTLELVASGYGGRIVLLSRPPGYGKRDGAAGSAPEQSQPPGGPGGPGGSGGPPGVEMGRGAQGIPAGDR</sequence>
<protein>
    <recommendedName>
        <fullName evidence="4">WD40 repeat domain-containing protein</fullName>
    </recommendedName>
</protein>
<accession>A0A518EMA2</accession>
<feature type="compositionally biased region" description="Gly residues" evidence="1">
    <location>
        <begin position="395"/>
        <end position="404"/>
    </location>
</feature>
<evidence type="ECO:0000313" key="3">
    <source>
        <dbReference type="Proteomes" id="UP000320390"/>
    </source>
</evidence>
<dbReference type="OrthoDB" id="9960471at2"/>
<evidence type="ECO:0008006" key="4">
    <source>
        <dbReference type="Google" id="ProtNLM"/>
    </source>
</evidence>
<dbReference type="SUPFAM" id="SSF101908">
    <property type="entry name" value="Putative isomerase YbhE"/>
    <property type="match status" value="1"/>
</dbReference>
<organism evidence="2 3">
    <name type="scientific">Saltatorellus ferox</name>
    <dbReference type="NCBI Taxonomy" id="2528018"/>
    <lineage>
        <taxon>Bacteria</taxon>
        <taxon>Pseudomonadati</taxon>
        <taxon>Planctomycetota</taxon>
        <taxon>Planctomycetia</taxon>
        <taxon>Planctomycetia incertae sedis</taxon>
        <taxon>Saltatorellus</taxon>
    </lineage>
</organism>
<gene>
    <name evidence="2" type="ORF">Poly30_07110</name>
</gene>
<name>A0A518EMA2_9BACT</name>
<evidence type="ECO:0000313" key="2">
    <source>
        <dbReference type="EMBL" id="QDV05215.1"/>
    </source>
</evidence>
<dbReference type="Proteomes" id="UP000320390">
    <property type="component" value="Chromosome"/>
</dbReference>
<dbReference type="AlphaFoldDB" id="A0A518EMA2"/>
<keyword evidence="3" id="KW-1185">Reference proteome</keyword>